<dbReference type="AlphaFoldDB" id="A0A2R5G7F8"/>
<dbReference type="SUPFAM" id="SSF46938">
    <property type="entry name" value="CRAL/TRIO N-terminal domain"/>
    <property type="match status" value="1"/>
</dbReference>
<keyword evidence="5" id="KW-1185">Reference proteome</keyword>
<protein>
    <submittedName>
        <fullName evidence="4">Phosphatidylinositol/phosphatidylcholine transfer protein SFH3</fullName>
    </submittedName>
</protein>
<dbReference type="InterPro" id="IPR036865">
    <property type="entry name" value="CRAL-TRIO_dom_sf"/>
</dbReference>
<comment type="caution">
    <text evidence="4">The sequence shown here is derived from an EMBL/GenBank/DDBJ whole genome shotgun (WGS) entry which is preliminary data.</text>
</comment>
<feature type="domain" description="GOLD" evidence="3">
    <location>
        <begin position="367"/>
        <end position="481"/>
    </location>
</feature>
<dbReference type="SUPFAM" id="SSF101576">
    <property type="entry name" value="Supernatant protein factor (SPF), C-terminal domain"/>
    <property type="match status" value="1"/>
</dbReference>
<feature type="domain" description="CRAL-TRIO" evidence="2">
    <location>
        <begin position="203"/>
        <end position="362"/>
    </location>
</feature>
<dbReference type="GO" id="GO:0005737">
    <property type="term" value="C:cytoplasm"/>
    <property type="evidence" value="ECO:0007669"/>
    <property type="project" value="TreeGrafter"/>
</dbReference>
<feature type="region of interest" description="Disordered" evidence="1">
    <location>
        <begin position="67"/>
        <end position="90"/>
    </location>
</feature>
<evidence type="ECO:0000259" key="2">
    <source>
        <dbReference type="PROSITE" id="PS50191"/>
    </source>
</evidence>
<dbReference type="InterPro" id="IPR036598">
    <property type="entry name" value="GOLD_dom_sf"/>
</dbReference>
<feature type="region of interest" description="Disordered" evidence="1">
    <location>
        <begin position="1"/>
        <end position="20"/>
    </location>
</feature>
<dbReference type="PROSITE" id="PS50866">
    <property type="entry name" value="GOLD"/>
    <property type="match status" value="1"/>
</dbReference>
<dbReference type="InterPro" id="IPR001251">
    <property type="entry name" value="CRAL-TRIO_dom"/>
</dbReference>
<dbReference type="Gene3D" id="2.60.120.680">
    <property type="entry name" value="GOLD domain"/>
    <property type="match status" value="1"/>
</dbReference>
<sequence>MASFLRRGPKSPKAAESQEAFTSGNLGLTVDVTPKNGLAPAKQQASDALCLSTVEIESKDSFADLLSPMTPSALSPSSRRSKSRSRWTKPEREALQSLDFFNETQRKALEEMRENCASDLAAAGLSIDEGDEADIVNLRMLRFLRGHKFDMKTACQMYTDMVAWRKAESIDAIREEIKQSELRPADFPHHGRIVRFLPVHHDHGFDLQGRPIQIELLGRIDTKKLLSSFHEKEFLRHHIYSMEYTSMKIERLSQERQTLVRTVLIFDLAGLGMSHMHKPAMDLLQKALKITQDYYPESMHCCYIINAPKVFSVLWQVIKPLLAERTVRKVQVLGSSYTSELLKSIPPDSIPTSLGGARADEWPLVFDKAEASRVNDDYETLTLAKGESRTLKILVASNSYVAWGFYVHAGDISFACAFKEHASSSQDKKDSASAITQSEHNGKHESLGNSFDAPRPGTLLLTFDNSSSWIKGKTISYYVCVAPRAVRHELDSPRNGRLRQFFTDSIN</sequence>
<name>A0A2R5G7F8_9STRA</name>
<dbReference type="InterPro" id="IPR009038">
    <property type="entry name" value="GOLD_dom"/>
</dbReference>
<evidence type="ECO:0000313" key="5">
    <source>
        <dbReference type="Proteomes" id="UP000241890"/>
    </source>
</evidence>
<dbReference type="PROSITE" id="PS50191">
    <property type="entry name" value="CRAL_TRIO"/>
    <property type="match status" value="1"/>
</dbReference>
<dbReference type="EMBL" id="BEYU01000027">
    <property type="protein sequence ID" value="GBG26986.1"/>
    <property type="molecule type" value="Genomic_DNA"/>
</dbReference>
<evidence type="ECO:0000313" key="4">
    <source>
        <dbReference type="EMBL" id="GBG26986.1"/>
    </source>
</evidence>
<evidence type="ECO:0000256" key="1">
    <source>
        <dbReference type="SAM" id="MobiDB-lite"/>
    </source>
</evidence>
<dbReference type="InterPro" id="IPR051064">
    <property type="entry name" value="SEC14/CRAL-TRIO_domain"/>
</dbReference>
<dbReference type="Proteomes" id="UP000241890">
    <property type="component" value="Unassembled WGS sequence"/>
</dbReference>
<dbReference type="InParanoid" id="A0A2R5G7F8"/>
<dbReference type="PANTHER" id="PTHR23324">
    <property type="entry name" value="SEC14 RELATED PROTEIN"/>
    <property type="match status" value="1"/>
</dbReference>
<dbReference type="Pfam" id="PF00650">
    <property type="entry name" value="CRAL_TRIO"/>
    <property type="match status" value="1"/>
</dbReference>
<dbReference type="InterPro" id="IPR036273">
    <property type="entry name" value="CRAL/TRIO_N_dom_sf"/>
</dbReference>
<reference evidence="4 5" key="1">
    <citation type="submission" date="2017-12" db="EMBL/GenBank/DDBJ databases">
        <title>Sequencing, de novo assembly and annotation of complete genome of a new Thraustochytrid species, strain FCC1311.</title>
        <authorList>
            <person name="Sedici K."/>
            <person name="Godart F."/>
            <person name="Aiese Cigliano R."/>
            <person name="Sanseverino W."/>
            <person name="Barakat M."/>
            <person name="Ortet P."/>
            <person name="Marechal E."/>
            <person name="Cagnac O."/>
            <person name="Amato A."/>
        </authorList>
    </citation>
    <scope>NUCLEOTIDE SEQUENCE [LARGE SCALE GENOMIC DNA]</scope>
</reference>
<dbReference type="SMART" id="SM00516">
    <property type="entry name" value="SEC14"/>
    <property type="match status" value="1"/>
</dbReference>
<dbReference type="CDD" id="cd00170">
    <property type="entry name" value="SEC14"/>
    <property type="match status" value="1"/>
</dbReference>
<gene>
    <name evidence="4" type="ORF">FCC1311_099341</name>
</gene>
<dbReference type="PANTHER" id="PTHR23324:SF83">
    <property type="entry name" value="SEC14-LIKE PROTEIN 2"/>
    <property type="match status" value="1"/>
</dbReference>
<organism evidence="4 5">
    <name type="scientific">Hondaea fermentalgiana</name>
    <dbReference type="NCBI Taxonomy" id="2315210"/>
    <lineage>
        <taxon>Eukaryota</taxon>
        <taxon>Sar</taxon>
        <taxon>Stramenopiles</taxon>
        <taxon>Bigyra</taxon>
        <taxon>Labyrinthulomycetes</taxon>
        <taxon>Thraustochytrida</taxon>
        <taxon>Thraustochytriidae</taxon>
        <taxon>Hondaea</taxon>
    </lineage>
</organism>
<dbReference type="Gene3D" id="3.40.525.10">
    <property type="entry name" value="CRAL-TRIO lipid binding domain"/>
    <property type="match status" value="1"/>
</dbReference>
<feature type="region of interest" description="Disordered" evidence="1">
    <location>
        <begin position="428"/>
        <end position="451"/>
    </location>
</feature>
<accession>A0A2R5G7F8</accession>
<dbReference type="SUPFAM" id="SSF52087">
    <property type="entry name" value="CRAL/TRIO domain"/>
    <property type="match status" value="1"/>
</dbReference>
<dbReference type="OrthoDB" id="1434354at2759"/>
<proteinExistence type="predicted"/>
<evidence type="ECO:0000259" key="3">
    <source>
        <dbReference type="PROSITE" id="PS50866"/>
    </source>
</evidence>